<accession>A0ABW6WV25</accession>
<dbReference type="RefSeq" id="WP_020516259.1">
    <property type="nucleotide sequence ID" value="NZ_JBIAZU010000008.1"/>
</dbReference>
<evidence type="ECO:0000256" key="1">
    <source>
        <dbReference type="SAM" id="Phobius"/>
    </source>
</evidence>
<keyword evidence="1" id="KW-0472">Membrane</keyword>
<dbReference type="EMBL" id="JBIAZU010000008">
    <property type="protein sequence ID" value="MFF5296056.1"/>
    <property type="molecule type" value="Genomic_DNA"/>
</dbReference>
<keyword evidence="1" id="KW-1133">Transmembrane helix</keyword>
<gene>
    <name evidence="2" type="ORF">ACFY35_42040</name>
</gene>
<protein>
    <submittedName>
        <fullName evidence="2">Uncharacterized protein</fullName>
    </submittedName>
</protein>
<keyword evidence="1" id="KW-0812">Transmembrane</keyword>
<reference evidence="2 3" key="1">
    <citation type="submission" date="2024-10" db="EMBL/GenBank/DDBJ databases">
        <title>The Natural Products Discovery Center: Release of the First 8490 Sequenced Strains for Exploring Actinobacteria Biosynthetic Diversity.</title>
        <authorList>
            <person name="Kalkreuter E."/>
            <person name="Kautsar S.A."/>
            <person name="Yang D."/>
            <person name="Bader C.D."/>
            <person name="Teijaro C.N."/>
            <person name="Fluegel L."/>
            <person name="Davis C.M."/>
            <person name="Simpson J.R."/>
            <person name="Lauterbach L."/>
            <person name="Steele A.D."/>
            <person name="Gui C."/>
            <person name="Meng S."/>
            <person name="Li G."/>
            <person name="Viehrig K."/>
            <person name="Ye F."/>
            <person name="Su P."/>
            <person name="Kiefer A.F."/>
            <person name="Nichols A."/>
            <person name="Cepeda A.J."/>
            <person name="Yan W."/>
            <person name="Fan B."/>
            <person name="Jiang Y."/>
            <person name="Adhikari A."/>
            <person name="Zheng C.-J."/>
            <person name="Schuster L."/>
            <person name="Cowan T.M."/>
            <person name="Smanski M.J."/>
            <person name="Chevrette M.G."/>
            <person name="De Carvalho L.P.S."/>
            <person name="Shen B."/>
        </authorList>
    </citation>
    <scope>NUCLEOTIDE SEQUENCE [LARGE SCALE GENOMIC DNA]</scope>
    <source>
        <strain evidence="2 3">NPDC000087</strain>
    </source>
</reference>
<evidence type="ECO:0000313" key="3">
    <source>
        <dbReference type="Proteomes" id="UP001602245"/>
    </source>
</evidence>
<evidence type="ECO:0000313" key="2">
    <source>
        <dbReference type="EMBL" id="MFF5296056.1"/>
    </source>
</evidence>
<dbReference type="Proteomes" id="UP001602245">
    <property type="component" value="Unassembled WGS sequence"/>
</dbReference>
<organism evidence="2 3">
    <name type="scientific">Paractinoplanes globisporus</name>
    <dbReference type="NCBI Taxonomy" id="113565"/>
    <lineage>
        <taxon>Bacteria</taxon>
        <taxon>Bacillati</taxon>
        <taxon>Actinomycetota</taxon>
        <taxon>Actinomycetes</taxon>
        <taxon>Micromonosporales</taxon>
        <taxon>Micromonosporaceae</taxon>
        <taxon>Paractinoplanes</taxon>
    </lineage>
</organism>
<feature type="transmembrane region" description="Helical" evidence="1">
    <location>
        <begin position="30"/>
        <end position="50"/>
    </location>
</feature>
<sequence>MVSGPESYERWRATWVPVERRFLGLDRRTLLPAAVVVALFALAVWLLPYLNDQVKVDDPIVAGDVIQVGPDIQFVPAAGANLRSGIRQGQAGPTGYPDTAVVTFEGIGFEVIADAYSGTPAQLLEQIKKNDEGLRDNGGLRVTSDPVTITNDTGDEGVLARYDGNGSIGAIAAFVLDGTGVEIVVQGPPTVDDILSPAVADMITSVRRVS</sequence>
<keyword evidence="3" id="KW-1185">Reference proteome</keyword>
<name>A0ABW6WV25_9ACTN</name>
<proteinExistence type="predicted"/>
<comment type="caution">
    <text evidence="2">The sequence shown here is derived from an EMBL/GenBank/DDBJ whole genome shotgun (WGS) entry which is preliminary data.</text>
</comment>